<keyword evidence="4 6" id="KW-1133">Transmembrane helix</keyword>
<accession>A0A1H1P6F4</accession>
<dbReference type="InterPro" id="IPR037185">
    <property type="entry name" value="EmrE-like"/>
</dbReference>
<evidence type="ECO:0000256" key="1">
    <source>
        <dbReference type="ARBA" id="ARBA00004141"/>
    </source>
</evidence>
<evidence type="ECO:0000256" key="2">
    <source>
        <dbReference type="ARBA" id="ARBA00007362"/>
    </source>
</evidence>
<feature type="transmembrane region" description="Helical" evidence="6">
    <location>
        <begin position="119"/>
        <end position="136"/>
    </location>
</feature>
<dbReference type="RefSeq" id="WP_090272396.1">
    <property type="nucleotide sequence ID" value="NZ_LT629748.1"/>
</dbReference>
<evidence type="ECO:0000256" key="5">
    <source>
        <dbReference type="ARBA" id="ARBA00023136"/>
    </source>
</evidence>
<feature type="transmembrane region" description="Helical" evidence="6">
    <location>
        <begin position="212"/>
        <end position="231"/>
    </location>
</feature>
<reference evidence="9" key="1">
    <citation type="submission" date="2016-10" db="EMBL/GenBank/DDBJ databases">
        <authorList>
            <person name="Varghese N."/>
            <person name="Submissions S."/>
        </authorList>
    </citation>
    <scope>NUCLEOTIDE SEQUENCE [LARGE SCALE GENOMIC DNA]</scope>
    <source>
        <strain evidence="9">2SM5</strain>
    </source>
</reference>
<evidence type="ECO:0000313" key="9">
    <source>
        <dbReference type="Proteomes" id="UP000243426"/>
    </source>
</evidence>
<dbReference type="InterPro" id="IPR050638">
    <property type="entry name" value="AA-Vitamin_Transporters"/>
</dbReference>
<keyword evidence="5 6" id="KW-0472">Membrane</keyword>
<dbReference type="AlphaFoldDB" id="A0A1H1P6F4"/>
<dbReference type="PANTHER" id="PTHR32322">
    <property type="entry name" value="INNER MEMBRANE TRANSPORTER"/>
    <property type="match status" value="1"/>
</dbReference>
<dbReference type="InterPro" id="IPR000620">
    <property type="entry name" value="EamA_dom"/>
</dbReference>
<name>A0A1H1P6F4_9GAMM</name>
<dbReference type="OrthoDB" id="2352272at2"/>
<feature type="transmembrane region" description="Helical" evidence="6">
    <location>
        <begin position="183"/>
        <end position="206"/>
    </location>
</feature>
<feature type="domain" description="EamA" evidence="7">
    <location>
        <begin position="149"/>
        <end position="285"/>
    </location>
</feature>
<proteinExistence type="inferred from homology"/>
<keyword evidence="3 6" id="KW-0812">Transmembrane</keyword>
<dbReference type="Pfam" id="PF00892">
    <property type="entry name" value="EamA"/>
    <property type="match status" value="2"/>
</dbReference>
<feature type="transmembrane region" description="Helical" evidence="6">
    <location>
        <begin position="93"/>
        <end position="112"/>
    </location>
</feature>
<feature type="transmembrane region" description="Helical" evidence="6">
    <location>
        <begin position="63"/>
        <end position="87"/>
    </location>
</feature>
<feature type="transmembrane region" description="Helical" evidence="6">
    <location>
        <begin position="148"/>
        <end position="171"/>
    </location>
</feature>
<sequence>MNAILYAATVLIWGTTWIAISMQTGTVPVLVSVFYRFAIAAALMLLVLRVSGRLQKLGRSDHLFCLLQGMCVFGFNFVCFYTANAYINSGLESVLFSLAILFNALNGVLFFGKRITLRLMLANLLGFAGIVSLFWHDLIDGQMSSGTLLGIGLSMLGTYGFSLGNMVSVRFQLRKLDLLTTNAWAMGYGALTMLVLALVTGASFAIEPTAAYIGSLLYLALIGSIIGFASYFSLIGRIGAGPAAYTTVMFPLIALGMSTLFEGYQWTGAAVVGLVLILLGNVVMFYQPRAAAVPGES</sequence>
<organism evidence="8 9">
    <name type="scientific">Halopseudomonas litoralis</name>
    <dbReference type="NCBI Taxonomy" id="797277"/>
    <lineage>
        <taxon>Bacteria</taxon>
        <taxon>Pseudomonadati</taxon>
        <taxon>Pseudomonadota</taxon>
        <taxon>Gammaproteobacteria</taxon>
        <taxon>Pseudomonadales</taxon>
        <taxon>Pseudomonadaceae</taxon>
        <taxon>Halopseudomonas</taxon>
    </lineage>
</organism>
<evidence type="ECO:0000259" key="7">
    <source>
        <dbReference type="Pfam" id="PF00892"/>
    </source>
</evidence>
<feature type="transmembrane region" description="Helical" evidence="6">
    <location>
        <begin position="243"/>
        <end position="261"/>
    </location>
</feature>
<dbReference type="PANTHER" id="PTHR32322:SF2">
    <property type="entry name" value="EAMA DOMAIN-CONTAINING PROTEIN"/>
    <property type="match status" value="1"/>
</dbReference>
<feature type="transmembrane region" description="Helical" evidence="6">
    <location>
        <begin position="267"/>
        <end position="286"/>
    </location>
</feature>
<feature type="transmembrane region" description="Helical" evidence="6">
    <location>
        <begin position="31"/>
        <end position="51"/>
    </location>
</feature>
<evidence type="ECO:0000256" key="6">
    <source>
        <dbReference type="SAM" id="Phobius"/>
    </source>
</evidence>
<gene>
    <name evidence="8" type="ORF">SAMN05216198_1092</name>
</gene>
<dbReference type="EMBL" id="LT629748">
    <property type="protein sequence ID" value="SDS06229.1"/>
    <property type="molecule type" value="Genomic_DNA"/>
</dbReference>
<keyword evidence="9" id="KW-1185">Reference proteome</keyword>
<evidence type="ECO:0000313" key="8">
    <source>
        <dbReference type="EMBL" id="SDS06229.1"/>
    </source>
</evidence>
<comment type="subcellular location">
    <subcellularLocation>
        <location evidence="1">Membrane</location>
        <topology evidence="1">Multi-pass membrane protein</topology>
    </subcellularLocation>
</comment>
<feature type="domain" description="EamA" evidence="7">
    <location>
        <begin position="4"/>
        <end position="134"/>
    </location>
</feature>
<protein>
    <submittedName>
        <fullName evidence="8">EamA-like transporter family protein</fullName>
    </submittedName>
</protein>
<dbReference type="STRING" id="797277.SAMN05216198_1092"/>
<dbReference type="SUPFAM" id="SSF103481">
    <property type="entry name" value="Multidrug resistance efflux transporter EmrE"/>
    <property type="match status" value="2"/>
</dbReference>
<comment type="similarity">
    <text evidence="2">Belongs to the EamA transporter family.</text>
</comment>
<dbReference type="Proteomes" id="UP000243426">
    <property type="component" value="Chromosome I"/>
</dbReference>
<dbReference type="GO" id="GO:0016020">
    <property type="term" value="C:membrane"/>
    <property type="evidence" value="ECO:0007669"/>
    <property type="project" value="UniProtKB-SubCell"/>
</dbReference>
<evidence type="ECO:0000256" key="3">
    <source>
        <dbReference type="ARBA" id="ARBA00022692"/>
    </source>
</evidence>
<evidence type="ECO:0000256" key="4">
    <source>
        <dbReference type="ARBA" id="ARBA00022989"/>
    </source>
</evidence>